<protein>
    <submittedName>
        <fullName evidence="4">GDSL-like Lipase/Acylhydrolase</fullName>
    </submittedName>
</protein>
<organism evidence="4 5">
    <name type="scientific">Ruminococcus albus</name>
    <dbReference type="NCBI Taxonomy" id="1264"/>
    <lineage>
        <taxon>Bacteria</taxon>
        <taxon>Bacillati</taxon>
        <taxon>Bacillota</taxon>
        <taxon>Clostridia</taxon>
        <taxon>Eubacteriales</taxon>
        <taxon>Oscillospiraceae</taxon>
        <taxon>Ruminococcus</taxon>
    </lineage>
</organism>
<keyword evidence="2" id="KW-0732">Signal</keyword>
<dbReference type="PANTHER" id="PTHR30383:SF5">
    <property type="entry name" value="SGNH HYDROLASE-TYPE ESTERASE DOMAIN-CONTAINING PROTEIN"/>
    <property type="match status" value="1"/>
</dbReference>
<evidence type="ECO:0000313" key="4">
    <source>
        <dbReference type="EMBL" id="SEK27726.1"/>
    </source>
</evidence>
<dbReference type="PANTHER" id="PTHR30383">
    <property type="entry name" value="THIOESTERASE 1/PROTEASE 1/LYSOPHOSPHOLIPASE L1"/>
    <property type="match status" value="1"/>
</dbReference>
<evidence type="ECO:0000313" key="5">
    <source>
        <dbReference type="Proteomes" id="UP000186015"/>
    </source>
</evidence>
<proteinExistence type="predicted"/>
<dbReference type="GO" id="GO:0004553">
    <property type="term" value="F:hydrolase activity, hydrolyzing O-glycosyl compounds"/>
    <property type="evidence" value="ECO:0007669"/>
    <property type="project" value="InterPro"/>
</dbReference>
<dbReference type="InterPro" id="IPR002105">
    <property type="entry name" value="Dockerin_1_rpt"/>
</dbReference>
<accession>A0A1H7FNR6</accession>
<reference evidence="4 5" key="1">
    <citation type="submission" date="2016-10" db="EMBL/GenBank/DDBJ databases">
        <authorList>
            <person name="de Groot N.N."/>
        </authorList>
    </citation>
    <scope>NUCLEOTIDE SEQUENCE [LARGE SCALE GENOMIC DNA]</scope>
    <source>
        <strain evidence="4 5">KH2T6</strain>
    </source>
</reference>
<feature type="compositionally biased region" description="Basic and acidic residues" evidence="1">
    <location>
        <begin position="510"/>
        <end position="529"/>
    </location>
</feature>
<feature type="chain" id="PRO_5010318360" evidence="2">
    <location>
        <begin position="27"/>
        <end position="592"/>
    </location>
</feature>
<dbReference type="CDD" id="cd14256">
    <property type="entry name" value="Dockerin_I"/>
    <property type="match status" value="1"/>
</dbReference>
<dbReference type="InterPro" id="IPR018247">
    <property type="entry name" value="EF_Hand_1_Ca_BS"/>
</dbReference>
<dbReference type="InterPro" id="IPR036514">
    <property type="entry name" value="SGNH_hydro_sf"/>
</dbReference>
<dbReference type="SUPFAM" id="SSF52266">
    <property type="entry name" value="SGNH hydrolase"/>
    <property type="match status" value="2"/>
</dbReference>
<dbReference type="PROSITE" id="PS00018">
    <property type="entry name" value="EF_HAND_1"/>
    <property type="match status" value="2"/>
</dbReference>
<dbReference type="GO" id="GO:0000272">
    <property type="term" value="P:polysaccharide catabolic process"/>
    <property type="evidence" value="ECO:0007669"/>
    <property type="project" value="InterPro"/>
</dbReference>
<dbReference type="Proteomes" id="UP000186015">
    <property type="component" value="Unassembled WGS sequence"/>
</dbReference>
<dbReference type="InterPro" id="IPR051532">
    <property type="entry name" value="Ester_Hydrolysis_Enzymes"/>
</dbReference>
<gene>
    <name evidence="4" type="ORF">SAMN05216469_101348</name>
</gene>
<dbReference type="Pfam" id="PF00404">
    <property type="entry name" value="Dockerin_1"/>
    <property type="match status" value="1"/>
</dbReference>
<feature type="region of interest" description="Disordered" evidence="1">
    <location>
        <begin position="510"/>
        <end position="535"/>
    </location>
</feature>
<dbReference type="PROSITE" id="PS51766">
    <property type="entry name" value="DOCKERIN"/>
    <property type="match status" value="1"/>
</dbReference>
<dbReference type="GO" id="GO:0004622">
    <property type="term" value="F:phosphatidylcholine lysophospholipase activity"/>
    <property type="evidence" value="ECO:0007669"/>
    <property type="project" value="TreeGrafter"/>
</dbReference>
<sequence length="592" mass="63086">MRGQKFISALCAAAMMGSATGLNAFAENNNAPAPVKKTYNYVALGDSIAAGYGLGKENGLAGDPALVITDKLLANPVQGAYPAILSGKLKELGANYGADVQGTNLASTAYRAADIEKTIRQPGYKGEFAASILESFAGEGTSEVLAPYHDLYLKYLSQADLVSIQLGGNDIVMSIIPEMLEHENPVIRASAMSLMLTLFGTDTETAMGAGLQIIEQSKDSITADTFLEAANYLKNIGAKSEELVQQSADHVKCVVKAVQEVNGETDIALVGMFNPYRTAEGSADVEKDILDVLGPIFAEASDAAAETEELTDAKGEPTEEFTETLNDKVAKVTELKEAFSKLYDYGHMAKVIDTLDSCETLGELKKSIMDLGLEDAETLEAILKQYTDIDELRGILAVIKSGEDVSELPDVAEVVGQFSNSAAPAEAKAFAKEIAGPAAMQLAGKNVDPQIKSLNEKLKVIAKETGALYVDVYNISPETDFDPHPNANGHQEIADIVFASVKDLAAGRMSDDKKVSDVEETPDKKERSLGDVNGDGDIDTTDVTLVAAHVKGKKILDPKDAVYADVDRNGKINITDIIIIAAHVKGKRLITR</sequence>
<dbReference type="InterPro" id="IPR016134">
    <property type="entry name" value="Dockerin_dom"/>
</dbReference>
<feature type="domain" description="Dockerin" evidence="3">
    <location>
        <begin position="525"/>
        <end position="592"/>
    </location>
</feature>
<dbReference type="SUPFAM" id="SSF63446">
    <property type="entry name" value="Type I dockerin domain"/>
    <property type="match status" value="1"/>
</dbReference>
<evidence type="ECO:0000259" key="3">
    <source>
        <dbReference type="PROSITE" id="PS51766"/>
    </source>
</evidence>
<keyword evidence="4" id="KW-0378">Hydrolase</keyword>
<name>A0A1H7FNR6_RUMAL</name>
<dbReference type="Gene3D" id="1.10.1330.10">
    <property type="entry name" value="Dockerin domain"/>
    <property type="match status" value="1"/>
</dbReference>
<dbReference type="OrthoDB" id="1815486at2"/>
<evidence type="ECO:0000256" key="1">
    <source>
        <dbReference type="SAM" id="MobiDB-lite"/>
    </source>
</evidence>
<dbReference type="RefSeq" id="WP_074828781.1">
    <property type="nucleotide sequence ID" value="NZ_FOAT01000001.1"/>
</dbReference>
<feature type="signal peptide" evidence="2">
    <location>
        <begin position="1"/>
        <end position="26"/>
    </location>
</feature>
<evidence type="ECO:0000256" key="2">
    <source>
        <dbReference type="SAM" id="SignalP"/>
    </source>
</evidence>
<dbReference type="InterPro" id="IPR036439">
    <property type="entry name" value="Dockerin_dom_sf"/>
</dbReference>
<dbReference type="AlphaFoldDB" id="A0A1H7FNR6"/>
<dbReference type="EMBL" id="FOAT01000001">
    <property type="protein sequence ID" value="SEK27726.1"/>
    <property type="molecule type" value="Genomic_DNA"/>
</dbReference>
<dbReference type="Gene3D" id="3.40.50.1110">
    <property type="entry name" value="SGNH hydrolase"/>
    <property type="match status" value="2"/>
</dbReference>